<proteinExistence type="predicted"/>
<sequence>MESESQPALTPSPPQATSESQPASTTGANNTQQIFLSTLTWRRSLAALFCSVSLWASYGSFVMATSIPQTSMKILYLILVLVPVAIMRSPPDELLIAADWLLGCVIHLALLDTRTTAAALMPETPHLPSSIPPWLVATFQLLSTVLTLILYPCMAVLLPGTAIPSMVIFIEGEFRWERMGLFGHVAMRLYNIVVNKSVSVCHILSKNRYVYGSGFFLFSSLDPTDMENQTTQ</sequence>
<dbReference type="Proteomes" id="UP001049176">
    <property type="component" value="Chromosome 2"/>
</dbReference>
<dbReference type="KEGG" id="more:E1B28_004057"/>
<dbReference type="RefSeq" id="XP_043013110.1">
    <property type="nucleotide sequence ID" value="XM_043148511.1"/>
</dbReference>
<feature type="region of interest" description="Disordered" evidence="1">
    <location>
        <begin position="1"/>
        <end position="29"/>
    </location>
</feature>
<dbReference type="AlphaFoldDB" id="A0A9P7UXU6"/>
<keyword evidence="4" id="KW-1185">Reference proteome</keyword>
<reference evidence="3" key="1">
    <citation type="journal article" date="2021" name="Genome Biol. Evol.">
        <title>The assembled and annotated genome of the fairy-ring fungus Marasmius oreades.</title>
        <authorList>
            <person name="Hiltunen M."/>
            <person name="Ament-Velasquez S.L."/>
            <person name="Johannesson H."/>
        </authorList>
    </citation>
    <scope>NUCLEOTIDE SEQUENCE</scope>
    <source>
        <strain evidence="3">03SP1</strain>
    </source>
</reference>
<protein>
    <recommendedName>
        <fullName evidence="5">Transmembrane protein</fullName>
    </recommendedName>
</protein>
<evidence type="ECO:0000313" key="4">
    <source>
        <dbReference type="Proteomes" id="UP001049176"/>
    </source>
</evidence>
<keyword evidence="2" id="KW-0812">Transmembrane</keyword>
<keyword evidence="2" id="KW-1133">Transmembrane helix</keyword>
<organism evidence="3 4">
    <name type="scientific">Marasmius oreades</name>
    <name type="common">fairy-ring Marasmius</name>
    <dbReference type="NCBI Taxonomy" id="181124"/>
    <lineage>
        <taxon>Eukaryota</taxon>
        <taxon>Fungi</taxon>
        <taxon>Dikarya</taxon>
        <taxon>Basidiomycota</taxon>
        <taxon>Agaricomycotina</taxon>
        <taxon>Agaricomycetes</taxon>
        <taxon>Agaricomycetidae</taxon>
        <taxon>Agaricales</taxon>
        <taxon>Marasmiineae</taxon>
        <taxon>Marasmiaceae</taxon>
        <taxon>Marasmius</taxon>
    </lineage>
</organism>
<feature type="transmembrane region" description="Helical" evidence="2">
    <location>
        <begin position="70"/>
        <end position="87"/>
    </location>
</feature>
<evidence type="ECO:0008006" key="5">
    <source>
        <dbReference type="Google" id="ProtNLM"/>
    </source>
</evidence>
<dbReference type="EMBL" id="CM032182">
    <property type="protein sequence ID" value="KAG7096640.1"/>
    <property type="molecule type" value="Genomic_DNA"/>
</dbReference>
<evidence type="ECO:0000256" key="1">
    <source>
        <dbReference type="SAM" id="MobiDB-lite"/>
    </source>
</evidence>
<comment type="caution">
    <text evidence="3">The sequence shown here is derived from an EMBL/GenBank/DDBJ whole genome shotgun (WGS) entry which is preliminary data.</text>
</comment>
<dbReference type="GeneID" id="66073133"/>
<evidence type="ECO:0000313" key="3">
    <source>
        <dbReference type="EMBL" id="KAG7096640.1"/>
    </source>
</evidence>
<keyword evidence="2" id="KW-0472">Membrane</keyword>
<evidence type="ECO:0000256" key="2">
    <source>
        <dbReference type="SAM" id="Phobius"/>
    </source>
</evidence>
<name>A0A9P7UXU6_9AGAR</name>
<feature type="transmembrane region" description="Helical" evidence="2">
    <location>
        <begin position="45"/>
        <end position="64"/>
    </location>
</feature>
<gene>
    <name evidence="3" type="ORF">E1B28_004057</name>
</gene>
<accession>A0A9P7UXU6</accession>